<evidence type="ECO:0000256" key="6">
    <source>
        <dbReference type="PIRSR" id="PIRSR600542-1"/>
    </source>
</evidence>
<feature type="active site" description="Proton acceptor" evidence="6">
    <location>
        <position position="319"/>
    </location>
</feature>
<dbReference type="InterPro" id="IPR042572">
    <property type="entry name" value="Carn_acyl_trans_N"/>
</dbReference>
<evidence type="ECO:0000313" key="9">
    <source>
        <dbReference type="EMBL" id="PVU93874.1"/>
    </source>
</evidence>
<evidence type="ECO:0000259" key="8">
    <source>
        <dbReference type="Pfam" id="PF00755"/>
    </source>
</evidence>
<dbReference type="InterPro" id="IPR000542">
    <property type="entry name" value="Carn_acyl_trans"/>
</dbReference>
<comment type="similarity">
    <text evidence="1 7">Belongs to the carnitine/choline acetyltransferase family.</text>
</comment>
<organism evidence="9 10">
    <name type="scientific">Smittium simulii</name>
    <dbReference type="NCBI Taxonomy" id="133385"/>
    <lineage>
        <taxon>Eukaryota</taxon>
        <taxon>Fungi</taxon>
        <taxon>Fungi incertae sedis</taxon>
        <taxon>Zoopagomycota</taxon>
        <taxon>Kickxellomycotina</taxon>
        <taxon>Harpellomycetes</taxon>
        <taxon>Harpellales</taxon>
        <taxon>Legeriomycetaceae</taxon>
        <taxon>Smittium</taxon>
    </lineage>
</organism>
<dbReference type="OrthoDB" id="240216at2759"/>
<dbReference type="GO" id="GO:0006631">
    <property type="term" value="P:fatty acid metabolic process"/>
    <property type="evidence" value="ECO:0007669"/>
    <property type="project" value="UniProtKB-KW"/>
</dbReference>
<dbReference type="Proteomes" id="UP000245383">
    <property type="component" value="Unassembled WGS sequence"/>
</dbReference>
<dbReference type="GO" id="GO:0016406">
    <property type="term" value="F:carnitine O-acyltransferase activity"/>
    <property type="evidence" value="ECO:0007669"/>
    <property type="project" value="UniProtKB-ARBA"/>
</dbReference>
<sequence>MSINLNYLDNHSELPKLPVPSMEDSIERLLKTVKPLVSKNEYETCKTKALDLMDPSKSLGRALHSRLDKLASDPNTISWAEQWWNDIAYFQNRQSVCFHVNYYFGFREIDIPDNSKPKQTKLSAVIINSILQYRAQIINSTFQPDSVRGTKLCMSQFKHQFGTSRIPGKNTDETKLYEYEQSKHVAIAYKGSFYSLYPYNQDDSLMSVEEIEASLNALVDMYENTPVERNECIGILTTLERDDWHSARQVLLAASDSNAHSLEIVQSAAFLLSIDDQKPESYTELSQACYTSDGTNRFYDKCFQVFVFANGRYGFSGEHSLTDGTTDVRLAKHFVFSCEQEVAVVRHSNFGKNIIKKFKVSPDAFAQMAIQLAYYKIFDHFVATYESASTRSFAHGRTETSRSVSDKSIEWCQAMLGDDPKQLAGGYISDLEKASLLRQAISRQSEYTALASRALGVDRYFMGLRQSLQPGEDWPELFLDDAFKKSSYWQLSTSQISEEFMDAYGWGQVVYDGFGIAYMVLPDAYHFNVSSNHLGSQRLCDAISSSLDEMYTLLLNETILLEAKNKQPADIDHTHSVLNPTHRADTIFQSVSNNINYISLSPNGLTVSEK</sequence>
<evidence type="ECO:0000256" key="2">
    <source>
        <dbReference type="ARBA" id="ARBA00022448"/>
    </source>
</evidence>
<keyword evidence="10" id="KW-1185">Reference proteome</keyword>
<dbReference type="Gene3D" id="3.30.559.10">
    <property type="entry name" value="Chloramphenicol acetyltransferase-like domain"/>
    <property type="match status" value="1"/>
</dbReference>
<feature type="domain" description="Choline/carnitine acyltransferase" evidence="8">
    <location>
        <begin position="17"/>
        <end position="338"/>
    </location>
</feature>
<dbReference type="PANTHER" id="PTHR22589">
    <property type="entry name" value="CARNITINE O-ACYLTRANSFERASE"/>
    <property type="match status" value="1"/>
</dbReference>
<keyword evidence="4" id="KW-0443">Lipid metabolism</keyword>
<dbReference type="PROSITE" id="PS00440">
    <property type="entry name" value="ACYLTRANSF_C_2"/>
    <property type="match status" value="1"/>
</dbReference>
<evidence type="ECO:0000256" key="7">
    <source>
        <dbReference type="RuleBase" id="RU003801"/>
    </source>
</evidence>
<reference evidence="9 10" key="1">
    <citation type="journal article" date="2018" name="MBio">
        <title>Comparative Genomics Reveals the Core Gene Toolbox for the Fungus-Insect Symbiosis.</title>
        <authorList>
            <person name="Wang Y."/>
            <person name="Stata M."/>
            <person name="Wang W."/>
            <person name="Stajich J.E."/>
            <person name="White M.M."/>
            <person name="Moncalvo J.M."/>
        </authorList>
    </citation>
    <scope>NUCLEOTIDE SEQUENCE [LARGE SCALE GENOMIC DNA]</scope>
    <source>
        <strain evidence="9 10">SWE-8-4</strain>
    </source>
</reference>
<dbReference type="SUPFAM" id="SSF52777">
    <property type="entry name" value="CoA-dependent acyltransferases"/>
    <property type="match status" value="2"/>
</dbReference>
<evidence type="ECO:0000313" key="10">
    <source>
        <dbReference type="Proteomes" id="UP000245383"/>
    </source>
</evidence>
<evidence type="ECO:0000256" key="1">
    <source>
        <dbReference type="ARBA" id="ARBA00005232"/>
    </source>
</evidence>
<keyword evidence="5 7" id="KW-0012">Acyltransferase</keyword>
<evidence type="ECO:0000256" key="5">
    <source>
        <dbReference type="ARBA" id="ARBA00023315"/>
    </source>
</evidence>
<evidence type="ECO:0000256" key="3">
    <source>
        <dbReference type="ARBA" id="ARBA00022832"/>
    </source>
</evidence>
<keyword evidence="3" id="KW-0276">Fatty acid metabolism</keyword>
<keyword evidence="2" id="KW-0813">Transport</keyword>
<accession>A0A2T9YNN1</accession>
<dbReference type="InterPro" id="IPR023213">
    <property type="entry name" value="CAT-like_dom_sf"/>
</dbReference>
<feature type="domain" description="Choline/carnitine acyltransferase" evidence="8">
    <location>
        <begin position="339"/>
        <end position="543"/>
    </location>
</feature>
<dbReference type="STRING" id="133385.A0A2T9YNN1"/>
<gene>
    <name evidence="9" type="ORF">BB561_002978</name>
</gene>
<dbReference type="Gene3D" id="1.10.275.20">
    <property type="entry name" value="Choline/Carnitine o-acyltransferase"/>
    <property type="match status" value="1"/>
</dbReference>
<dbReference type="Pfam" id="PF00755">
    <property type="entry name" value="Carn_acyltransf"/>
    <property type="match status" value="2"/>
</dbReference>
<dbReference type="PROSITE" id="PS00439">
    <property type="entry name" value="ACYLTRANSF_C_1"/>
    <property type="match status" value="1"/>
</dbReference>
<keyword evidence="7" id="KW-0808">Transferase</keyword>
<proteinExistence type="inferred from homology"/>
<dbReference type="InterPro" id="IPR039551">
    <property type="entry name" value="Cho/carn_acyl_trans"/>
</dbReference>
<name>A0A2T9YNN1_9FUNG</name>
<dbReference type="PANTHER" id="PTHR22589:SF103">
    <property type="entry name" value="CARNITINE O-ACETYL-TRANSFERASE, ISOFORM A-RELATED"/>
    <property type="match status" value="1"/>
</dbReference>
<dbReference type="EMBL" id="MBFR01000110">
    <property type="protein sequence ID" value="PVU93874.1"/>
    <property type="molecule type" value="Genomic_DNA"/>
</dbReference>
<comment type="caution">
    <text evidence="9">The sequence shown here is derived from an EMBL/GenBank/DDBJ whole genome shotgun (WGS) entry which is preliminary data.</text>
</comment>
<protein>
    <recommendedName>
        <fullName evidence="8">Choline/carnitine acyltransferase domain-containing protein</fullName>
    </recommendedName>
</protein>
<evidence type="ECO:0000256" key="4">
    <source>
        <dbReference type="ARBA" id="ARBA00023098"/>
    </source>
</evidence>
<dbReference type="AlphaFoldDB" id="A0A2T9YNN1"/>